<accession>G2YFR2</accession>
<dbReference type="InParanoid" id="G2YFR2"/>
<dbReference type="HOGENOM" id="CLU_3368389_0_0_1"/>
<sequence length="35" mass="4081">MQSGLCESVPVHELHGDLTARRVYCVRIEEEEKEH</sequence>
<gene>
    <name evidence="1" type="ORF">BofuT4_uP024190.1</name>
</gene>
<dbReference type="AlphaFoldDB" id="G2YFR2"/>
<evidence type="ECO:0000313" key="2">
    <source>
        <dbReference type="Proteomes" id="UP000008177"/>
    </source>
</evidence>
<organism evidence="1 2">
    <name type="scientific">Botryotinia fuckeliana (strain T4)</name>
    <name type="common">Noble rot fungus</name>
    <name type="synonym">Botrytis cinerea</name>
    <dbReference type="NCBI Taxonomy" id="999810"/>
    <lineage>
        <taxon>Eukaryota</taxon>
        <taxon>Fungi</taxon>
        <taxon>Dikarya</taxon>
        <taxon>Ascomycota</taxon>
        <taxon>Pezizomycotina</taxon>
        <taxon>Leotiomycetes</taxon>
        <taxon>Helotiales</taxon>
        <taxon>Sclerotiniaceae</taxon>
        <taxon>Botrytis</taxon>
    </lineage>
</organism>
<protein>
    <submittedName>
        <fullName evidence="1">Uncharacterized protein</fullName>
    </submittedName>
</protein>
<name>G2YFR2_BOTF4</name>
<reference evidence="2" key="1">
    <citation type="journal article" date="2011" name="PLoS Genet.">
        <title>Genomic analysis of the necrotrophic fungal pathogens Sclerotinia sclerotiorum and Botrytis cinerea.</title>
        <authorList>
            <person name="Amselem J."/>
            <person name="Cuomo C.A."/>
            <person name="van Kan J.A."/>
            <person name="Viaud M."/>
            <person name="Benito E.P."/>
            <person name="Couloux A."/>
            <person name="Coutinho P.M."/>
            <person name="de Vries R.P."/>
            <person name="Dyer P.S."/>
            <person name="Fillinger S."/>
            <person name="Fournier E."/>
            <person name="Gout L."/>
            <person name="Hahn M."/>
            <person name="Kohn L."/>
            <person name="Lapalu N."/>
            <person name="Plummer K.M."/>
            <person name="Pradier J.M."/>
            <person name="Quevillon E."/>
            <person name="Sharon A."/>
            <person name="Simon A."/>
            <person name="ten Have A."/>
            <person name="Tudzynski B."/>
            <person name="Tudzynski P."/>
            <person name="Wincker P."/>
            <person name="Andrew M."/>
            <person name="Anthouard V."/>
            <person name="Beever R.E."/>
            <person name="Beffa R."/>
            <person name="Benoit I."/>
            <person name="Bouzid O."/>
            <person name="Brault B."/>
            <person name="Chen Z."/>
            <person name="Choquer M."/>
            <person name="Collemare J."/>
            <person name="Cotton P."/>
            <person name="Danchin E.G."/>
            <person name="Da Silva C."/>
            <person name="Gautier A."/>
            <person name="Giraud C."/>
            <person name="Giraud T."/>
            <person name="Gonzalez C."/>
            <person name="Grossetete S."/>
            <person name="Guldener U."/>
            <person name="Henrissat B."/>
            <person name="Howlett B.J."/>
            <person name="Kodira C."/>
            <person name="Kretschmer M."/>
            <person name="Lappartient A."/>
            <person name="Leroch M."/>
            <person name="Levis C."/>
            <person name="Mauceli E."/>
            <person name="Neuveglise C."/>
            <person name="Oeser B."/>
            <person name="Pearson M."/>
            <person name="Poulain J."/>
            <person name="Poussereau N."/>
            <person name="Quesneville H."/>
            <person name="Rascle C."/>
            <person name="Schumacher J."/>
            <person name="Segurens B."/>
            <person name="Sexton A."/>
            <person name="Silva E."/>
            <person name="Sirven C."/>
            <person name="Soanes D.M."/>
            <person name="Talbot N.J."/>
            <person name="Templeton M."/>
            <person name="Yandava C."/>
            <person name="Yarden O."/>
            <person name="Zeng Q."/>
            <person name="Rollins J.A."/>
            <person name="Lebrun M.H."/>
            <person name="Dickman M."/>
        </authorList>
    </citation>
    <scope>NUCLEOTIDE SEQUENCE [LARGE SCALE GENOMIC DNA]</scope>
    <source>
        <strain evidence="2">T4</strain>
    </source>
</reference>
<dbReference type="Proteomes" id="UP000008177">
    <property type="component" value="Unplaced contigs"/>
</dbReference>
<dbReference type="EMBL" id="FQ790327">
    <property type="protein sequence ID" value="CCD50610.1"/>
    <property type="molecule type" value="Genomic_DNA"/>
</dbReference>
<evidence type="ECO:0000313" key="1">
    <source>
        <dbReference type="EMBL" id="CCD50610.1"/>
    </source>
</evidence>
<proteinExistence type="predicted"/>